<dbReference type="PaxDb" id="7165-AGAP012423-PA"/>
<sequence length="104" mass="11900">MENRPKTIKFKFDPTNVNPVEVAQDLVKQDLLSDSQTTVFVDMVRDIQRQLKENPNQLPIASQCYRRSMEKRDETSTTAANFTYIFDPTIIDRQTLGTGISSTT</sequence>
<accession>Q7Q0F5</accession>
<reference evidence="2" key="3">
    <citation type="journal article" date="2004" name="Trends Parasitol.">
        <title>The Anopheles gambiae genome: an update.</title>
        <authorList>
            <person name="Mongin E."/>
            <person name="Louis C."/>
            <person name="Holt R.A."/>
            <person name="Birney E."/>
            <person name="Collins F.H."/>
        </authorList>
    </citation>
    <scope>NUCLEOTIDE SEQUENCE</scope>
    <source>
        <strain evidence="2">PEST</strain>
    </source>
</reference>
<dbReference type="PhylomeDB" id="Q7Q0F5"/>
<dbReference type="EMBL" id="AAAB01008986">
    <property type="protein sequence ID" value="EAA00576.3"/>
    <property type="molecule type" value="Genomic_DNA"/>
</dbReference>
<dbReference type="Gene3D" id="3.10.20.90">
    <property type="entry name" value="Phosphatidylinositol 3-kinase Catalytic Subunit, Chain A, domain 1"/>
    <property type="match status" value="1"/>
</dbReference>
<dbReference type="InterPro" id="IPR056865">
    <property type="entry name" value="CCTL2_WNK"/>
</dbReference>
<reference evidence="2" key="1">
    <citation type="journal article" date="2002" name="Science">
        <title>The genome sequence of the malaria mosquito Anopheles gambiae.</title>
        <authorList>
            <person name="Holt R.A."/>
            <person name="Subramanian G.M."/>
            <person name="Halpern A."/>
            <person name="Sutton G.G."/>
            <person name="Charlab R."/>
            <person name="Nusskern D.R."/>
            <person name="Wincker P."/>
            <person name="Clark A.G."/>
            <person name="Ribeiro J.M."/>
            <person name="Wides R."/>
            <person name="Salzberg S.L."/>
            <person name="Loftus B."/>
            <person name="Yandell M."/>
            <person name="Majoros W.H."/>
            <person name="Rusch D.B."/>
            <person name="Lai Z."/>
            <person name="Kraft C.L."/>
            <person name="Abril J.F."/>
            <person name="Anthouard V."/>
            <person name="Arensburger P."/>
            <person name="Atkinson P.W."/>
            <person name="Baden H."/>
            <person name="de Berardinis V."/>
            <person name="Baldwin D."/>
            <person name="Benes V."/>
            <person name="Biedler J."/>
            <person name="Blass C."/>
            <person name="Bolanos R."/>
            <person name="Boscus D."/>
            <person name="Barnstead M."/>
            <person name="Cai S."/>
            <person name="Center A."/>
            <person name="Chaturverdi K."/>
            <person name="Christophides G.K."/>
            <person name="Chrystal M.A."/>
            <person name="Clamp M."/>
            <person name="Cravchik A."/>
            <person name="Curwen V."/>
            <person name="Dana A."/>
            <person name="Delcher A."/>
            <person name="Dew I."/>
            <person name="Evans C.A."/>
            <person name="Flanigan M."/>
            <person name="Grundschober-Freimoser A."/>
            <person name="Friedli L."/>
            <person name="Gu Z."/>
            <person name="Guan P."/>
            <person name="Guigo R."/>
            <person name="Hillenmeyer M.E."/>
            <person name="Hladun S.L."/>
            <person name="Hogan J.R."/>
            <person name="Hong Y.S."/>
            <person name="Hoover J."/>
            <person name="Jaillon O."/>
            <person name="Ke Z."/>
            <person name="Kodira C."/>
            <person name="Kokoza E."/>
            <person name="Koutsos A."/>
            <person name="Letunic I."/>
            <person name="Levitsky A."/>
            <person name="Liang Y."/>
            <person name="Lin J.J."/>
            <person name="Lobo N.F."/>
            <person name="Lopez J.R."/>
            <person name="Malek J.A."/>
            <person name="McIntosh T.C."/>
            <person name="Meister S."/>
            <person name="Miller J."/>
            <person name="Mobarry C."/>
            <person name="Mongin E."/>
            <person name="Murphy S.D."/>
            <person name="O'Brochta D.A."/>
            <person name="Pfannkoch C."/>
            <person name="Qi R."/>
            <person name="Regier M.A."/>
            <person name="Remington K."/>
            <person name="Shao H."/>
            <person name="Sharakhova M.V."/>
            <person name="Sitter C.D."/>
            <person name="Shetty J."/>
            <person name="Smith T.J."/>
            <person name="Strong R."/>
            <person name="Sun J."/>
            <person name="Thomasova D."/>
            <person name="Ton L.Q."/>
            <person name="Topalis P."/>
            <person name="Tu Z."/>
            <person name="Unger M.F."/>
            <person name="Walenz B."/>
            <person name="Wang A."/>
            <person name="Wang J."/>
            <person name="Wang M."/>
            <person name="Wang X."/>
            <person name="Woodford K.J."/>
            <person name="Wortman J.R."/>
            <person name="Wu M."/>
            <person name="Yao A."/>
            <person name="Zdobnov E.M."/>
            <person name="Zhang H."/>
            <person name="Zhao Q."/>
            <person name="Zhao S."/>
            <person name="Zhu S.C."/>
            <person name="Zhimulev I."/>
            <person name="Coluzzi M."/>
            <person name="della Torre A."/>
            <person name="Roth C.W."/>
            <person name="Louis C."/>
            <person name="Kalush F."/>
            <person name="Mural R.J."/>
            <person name="Myers E.W."/>
            <person name="Adams M.D."/>
            <person name="Smith H.O."/>
            <person name="Broder S."/>
            <person name="Gardner M.J."/>
            <person name="Fraser C.M."/>
            <person name="Birney E."/>
            <person name="Bork P."/>
            <person name="Brey P.T."/>
            <person name="Venter J.C."/>
            <person name="Weissenbach J."/>
            <person name="Kafatos F.C."/>
            <person name="Collins F.H."/>
            <person name="Hoffman S.L."/>
        </authorList>
    </citation>
    <scope>NUCLEOTIDE SEQUENCE [LARGE SCALE GENOMIC DNA]</scope>
    <source>
        <strain evidence="2">PEST</strain>
    </source>
</reference>
<feature type="domain" description="Serine/threonine-protein kinase WNK CCTL2" evidence="1">
    <location>
        <begin position="1"/>
        <end position="57"/>
    </location>
</feature>
<dbReference type="Pfam" id="PF24889">
    <property type="entry name" value="CCTL2_WNK"/>
    <property type="match status" value="1"/>
</dbReference>
<evidence type="ECO:0000313" key="2">
    <source>
        <dbReference type="EMBL" id="EAA00576.3"/>
    </source>
</evidence>
<dbReference type="AlphaFoldDB" id="Q7Q0F5"/>
<name>Q7Q0F5_ANOGA</name>
<feature type="non-terminal residue" evidence="2">
    <location>
        <position position="104"/>
    </location>
</feature>
<reference evidence="2" key="2">
    <citation type="submission" date="2002-03" db="EMBL/GenBank/DDBJ databases">
        <authorList>
            <consortium name="The Anopheles Genome Sequencing Consortium"/>
        </authorList>
    </citation>
    <scope>NUCLEOTIDE SEQUENCE</scope>
    <source>
        <strain evidence="2">PEST</strain>
    </source>
</reference>
<reference evidence="2" key="4">
    <citation type="journal article" date="2007" name="Genome Biol.">
        <title>Update of the Anopheles gambiae PEST genome assembly.</title>
        <authorList>
            <person name="Sharakhova M.V."/>
            <person name="Hammond M.P."/>
            <person name="Lobo N.F."/>
            <person name="Krzywinski J."/>
            <person name="Unger M.F."/>
            <person name="Hillenmeyer M.E."/>
            <person name="Bruggner R.V."/>
            <person name="Birney E."/>
            <person name="Collins F.H."/>
        </authorList>
    </citation>
    <scope>NUCLEOTIDE SEQUENCE</scope>
    <source>
        <strain evidence="2">PEST</strain>
    </source>
</reference>
<organism evidence="2">
    <name type="scientific">Anopheles gambiae</name>
    <name type="common">African malaria mosquito</name>
    <dbReference type="NCBI Taxonomy" id="7165"/>
    <lineage>
        <taxon>Eukaryota</taxon>
        <taxon>Metazoa</taxon>
        <taxon>Ecdysozoa</taxon>
        <taxon>Arthropoda</taxon>
        <taxon>Hexapoda</taxon>
        <taxon>Insecta</taxon>
        <taxon>Pterygota</taxon>
        <taxon>Neoptera</taxon>
        <taxon>Endopterygota</taxon>
        <taxon>Diptera</taxon>
        <taxon>Nematocera</taxon>
        <taxon>Culicoidea</taxon>
        <taxon>Culicidae</taxon>
        <taxon>Anophelinae</taxon>
        <taxon>Anopheles</taxon>
    </lineage>
</organism>
<dbReference type="HOGENOM" id="CLU_2256646_0_0_1"/>
<reference evidence="2" key="5">
    <citation type="submission" date="2011-05" db="EMBL/GenBank/DDBJ databases">
        <authorList>
            <consortium name="VectorBase"/>
        </authorList>
    </citation>
    <scope>NUCLEOTIDE SEQUENCE</scope>
    <source>
        <strain evidence="2">PEST</strain>
    </source>
</reference>
<dbReference type="STRING" id="7165.Q7Q0F5"/>
<gene>
    <name evidence="2" type="ORF">AgaP_AGAP012423</name>
</gene>
<comment type="caution">
    <text evidence="2">The sequence shown here is derived from an EMBL/GenBank/DDBJ whole genome shotgun (WGS) entry which is preliminary data.</text>
</comment>
<protein>
    <submittedName>
        <fullName evidence="2">AGAP012423-PA</fullName>
    </submittedName>
</protein>
<dbReference type="eggNOG" id="KOG0584">
    <property type="taxonomic scope" value="Eukaryota"/>
</dbReference>
<dbReference type="VEuPathDB" id="VectorBase:AGAP029514"/>
<evidence type="ECO:0000259" key="1">
    <source>
        <dbReference type="Pfam" id="PF24889"/>
    </source>
</evidence>
<proteinExistence type="predicted"/>